<keyword evidence="4" id="KW-1185">Reference proteome</keyword>
<evidence type="ECO:0000313" key="3">
    <source>
        <dbReference type="EMBL" id="RXD48303.1"/>
    </source>
</evidence>
<evidence type="ECO:0000313" key="1">
    <source>
        <dbReference type="EMBL" id="KLC05532.1"/>
    </source>
</evidence>
<evidence type="ECO:0000313" key="2">
    <source>
        <dbReference type="EMBL" id="NEL74847.1"/>
    </source>
</evidence>
<accession>A0A0G9BNS6</accession>
<reference evidence="3 5" key="2">
    <citation type="submission" date="2018-02" db="EMBL/GenBank/DDBJ databases">
        <title>Characterization of Xanthomonas diversity in transplant houses and field plants.</title>
        <authorList>
            <person name="Abrahamian P."/>
            <person name="Timilsina S."/>
            <person name="Minsavage G.V."/>
            <person name="Goss E.M."/>
            <person name="Jones J.B."/>
            <person name="Vallad G.E."/>
        </authorList>
    </citation>
    <scope>NUCLEOTIDE SEQUENCE [LARGE SCALE GENOMIC DNA]</scope>
    <source>
        <strain evidence="3 5">GEV2132</strain>
    </source>
</reference>
<dbReference type="AlphaFoldDB" id="A0A0G9BNS6"/>
<organism evidence="2 6">
    <name type="scientific">Xanthomonas perforans</name>
    <dbReference type="NCBI Taxonomy" id="442694"/>
    <lineage>
        <taxon>Bacteria</taxon>
        <taxon>Pseudomonadati</taxon>
        <taxon>Pseudomonadota</taxon>
        <taxon>Gammaproteobacteria</taxon>
        <taxon>Lysobacterales</taxon>
        <taxon>Lysobacteraceae</taxon>
        <taxon>Xanthomonas</taxon>
    </lineage>
</organism>
<dbReference type="Proteomes" id="UP000289372">
    <property type="component" value="Unassembled WGS sequence"/>
</dbReference>
<dbReference type="Proteomes" id="UP000035369">
    <property type="component" value="Unassembled WGS sequence"/>
</dbReference>
<dbReference type="Proteomes" id="UP000471082">
    <property type="component" value="Unassembled WGS sequence"/>
</dbReference>
<reference evidence="1 4" key="1">
    <citation type="submission" date="2015-02" db="EMBL/GenBank/DDBJ databases">
        <title>Whole genome sequencing of multiple isolates of three species of pepper and tomato-infecting xanthomonads reveals genetic diversity in field strains and pinpoints effectors responsible for host specificity.</title>
        <authorList>
            <person name="Schwartz A."/>
            <person name="Dahlbeck D."/>
            <person name="Staskawicz B."/>
            <person name="Bart R."/>
            <person name="Potnis N."/>
            <person name="Minsavage G."/>
            <person name="Timilsina S."/>
            <person name="Goss E."/>
            <person name="Jones J."/>
            <person name="Vallad G."/>
            <person name="Barak J."/>
            <person name="Miller S."/>
            <person name="Ritchie D."/>
            <person name="Martins J.Jr."/>
            <person name="Patane J.S."/>
            <person name="Setubal J.C."/>
        </authorList>
    </citation>
    <scope>NUCLEOTIDE SEQUENCE [LARGE SCALE GENOMIC DNA]</scope>
    <source>
        <strain evidence="1 4">Xp3-15</strain>
    </source>
</reference>
<evidence type="ECO:0000313" key="5">
    <source>
        <dbReference type="Proteomes" id="UP000289372"/>
    </source>
</evidence>
<dbReference type="EMBL" id="PUUL01000169">
    <property type="protein sequence ID" value="RXD48303.1"/>
    <property type="molecule type" value="Genomic_DNA"/>
</dbReference>
<dbReference type="EMBL" id="JAAGYU010000003">
    <property type="protein sequence ID" value="NEL74847.1"/>
    <property type="molecule type" value="Genomic_DNA"/>
</dbReference>
<dbReference type="Pfam" id="PF16162">
    <property type="entry name" value="KwaB"/>
    <property type="match status" value="1"/>
</dbReference>
<evidence type="ECO:0000313" key="6">
    <source>
        <dbReference type="Proteomes" id="UP000471082"/>
    </source>
</evidence>
<dbReference type="EMBL" id="JZUY01000040">
    <property type="protein sequence ID" value="KLC05532.1"/>
    <property type="molecule type" value="Genomic_DNA"/>
</dbReference>
<sequence length="309" mass="35211">MTDQALRELQGFDLDTARVHLWVFKSSTTVSRFTANYVRIDEALEGRLREFAKTQRAKMTEWIPYGHLAQPTDNGCLSVSAADTDFALLQALVDRPELEHPAKKRDQLKNAAGYVVKFYQEERVLYAVRRSPATWKTAYRKKGVINMAFQNGALSAVQEVDFTLEPGFDLFALDDSLLVGNKRAFESMMKYRAGFVDAFVELQEEKKFISLFTDMAPLVAHVGLNGTHLRRMAVIQERRLYENPKYLGTLREVCERHNWGIQFDAEGLIIPTEETARVIMTLLLDQRLISEITAIMYDVPGGHRVDAAQ</sequence>
<protein>
    <submittedName>
        <fullName evidence="2">DUF4868 domain-containing protein</fullName>
    </submittedName>
</protein>
<dbReference type="GeneID" id="61777988"/>
<name>A0A0G9BNS6_XANPE</name>
<dbReference type="RefSeq" id="WP_008573345.1">
    <property type="nucleotide sequence ID" value="NZ_CP018475.1"/>
</dbReference>
<dbReference type="InterPro" id="IPR032359">
    <property type="entry name" value="KwaB-like"/>
</dbReference>
<reference evidence="2 6" key="3">
    <citation type="submission" date="2019-11" db="EMBL/GenBank/DDBJ databases">
        <title>Genome-resolved metagenomics to study the prevalence of co-infection and intraspecific heterogeneity among plant pathogen metapopulations.</title>
        <authorList>
            <person name="Newberry E."/>
            <person name="Bhandari R."/>
            <person name="Kemble J."/>
            <person name="Sikora E."/>
            <person name="Potnis N."/>
        </authorList>
    </citation>
    <scope>NUCLEOTIDE SEQUENCE [LARGE SCALE GENOMIC DNA]</scope>
    <source>
        <strain evidence="2">Xp_Tom_Tuscaloosa_18b</strain>
    </source>
</reference>
<proteinExistence type="predicted"/>
<gene>
    <name evidence="3" type="ORF">DB769_22690</name>
    <name evidence="2" type="ORF">G3W61_01000</name>
    <name evidence="1" type="ORF">XP315_11165</name>
</gene>
<comment type="caution">
    <text evidence="2">The sequence shown here is derived from an EMBL/GenBank/DDBJ whole genome shotgun (WGS) entry which is preliminary data.</text>
</comment>
<evidence type="ECO:0000313" key="4">
    <source>
        <dbReference type="Proteomes" id="UP000035369"/>
    </source>
</evidence>
<dbReference type="KEGG" id="xpe:BJD13_11270"/>